<protein>
    <submittedName>
        <fullName evidence="6">HAMP domain-containing methyl-accepting chemotaxis protein</fullName>
    </submittedName>
</protein>
<evidence type="ECO:0000313" key="6">
    <source>
        <dbReference type="EMBL" id="MDC7683310.1"/>
    </source>
</evidence>
<dbReference type="InterPro" id="IPR009875">
    <property type="entry name" value="PilZ_domain"/>
</dbReference>
<reference evidence="6 7" key="1">
    <citation type="submission" date="2023-01" db="EMBL/GenBank/DDBJ databases">
        <title>Novel species of the genus Asticcacaulis isolated from rivers.</title>
        <authorList>
            <person name="Lu H."/>
        </authorList>
    </citation>
    <scope>NUCLEOTIDE SEQUENCE [LARGE SCALE GENOMIC DNA]</scope>
    <source>
        <strain evidence="6 7">BYS171W</strain>
    </source>
</reference>
<sequence length="712" mass="76580">MSFLFVQQSLKEINFGTREIKGVLAQTEVWPIFSDLSRKAAGAIDAEVTAFDFGEVFADLAPDAAKDLKNAAQQATDITRDRAQALIGAVADGSNLTLDPDLDTYYLMDATSFKAPQAHREISAVLSGLLSQNTSTASSSARDMVLGLGQFHTAWAGEVDSLQKAIAQSPSLAQLESKIDAFSKSAKGLEVQAMAAVDQIAQPEGRVSVDREALMTAYKQYQADADQLWGQSADLLKGRLELRVSGFQTRLYTLLGISTATALLAIFMALGLSRSVIGAIRALRRNLHALADQDINAEVPEARRTDEIGEIGQAIVYFRERVIERIADATNDVKRNTLIVKEKERINTLSMRIRKSLTDVIEAVQTLSSSIKDTTGDVTQTARATREELLSAIEKLTVSAADVDKVSEAMIVVTQAFSEIATTTQQSAGLTGDVTAEIQKSREVADTLVQAVSKIGEVSKLIQDIATQTNLLALNATIEAARAGDAGKGFAVVAGEVKSLATQTGRATSEIETQIADVQRAAASMSHSIGHINGLISTVAEASARVAQAINVQSQQTDLIRVSLERAAMGSRQAVEIMNLLPEATRRTEASAGNMHHISDDMVRTSQDMQGELSELLEEMVDKRIAARYATVEHIEVGFNAQQFSHIRLYDISESGARIGRVDGVVVGDVLSLTLLGTDMVRGKVVWAGDETLGVEIIEIRLGQHQLMALAA</sequence>
<dbReference type="EMBL" id="JAQQKX010000005">
    <property type="protein sequence ID" value="MDC7683310.1"/>
    <property type="molecule type" value="Genomic_DNA"/>
</dbReference>
<keyword evidence="1 3" id="KW-0807">Transducer</keyword>
<dbReference type="Pfam" id="PF00672">
    <property type="entry name" value="HAMP"/>
    <property type="match status" value="1"/>
</dbReference>
<dbReference type="Pfam" id="PF00015">
    <property type="entry name" value="MCPsignal"/>
    <property type="match status" value="1"/>
</dbReference>
<dbReference type="PROSITE" id="PS50885">
    <property type="entry name" value="HAMP"/>
    <property type="match status" value="1"/>
</dbReference>
<evidence type="ECO:0000259" key="4">
    <source>
        <dbReference type="PROSITE" id="PS50111"/>
    </source>
</evidence>
<dbReference type="Gene3D" id="6.10.340.10">
    <property type="match status" value="1"/>
</dbReference>
<dbReference type="SMART" id="SM00304">
    <property type="entry name" value="HAMP"/>
    <property type="match status" value="1"/>
</dbReference>
<dbReference type="SMART" id="SM00283">
    <property type="entry name" value="MA"/>
    <property type="match status" value="1"/>
</dbReference>
<evidence type="ECO:0000313" key="7">
    <source>
        <dbReference type="Proteomes" id="UP001214854"/>
    </source>
</evidence>
<dbReference type="SUPFAM" id="SSF58104">
    <property type="entry name" value="Methyl-accepting chemotaxis protein (MCP) signaling domain"/>
    <property type="match status" value="1"/>
</dbReference>
<proteinExistence type="inferred from homology"/>
<evidence type="ECO:0000256" key="3">
    <source>
        <dbReference type="PROSITE-ProRule" id="PRU00284"/>
    </source>
</evidence>
<dbReference type="PANTHER" id="PTHR32089:SF112">
    <property type="entry name" value="LYSOZYME-LIKE PROTEIN-RELATED"/>
    <property type="match status" value="1"/>
</dbReference>
<feature type="domain" description="HAMP" evidence="5">
    <location>
        <begin position="274"/>
        <end position="327"/>
    </location>
</feature>
<dbReference type="SUPFAM" id="SSF141371">
    <property type="entry name" value="PilZ domain-like"/>
    <property type="match status" value="1"/>
</dbReference>
<feature type="domain" description="Methyl-accepting transducer" evidence="4">
    <location>
        <begin position="367"/>
        <end position="599"/>
    </location>
</feature>
<comment type="similarity">
    <text evidence="2">Belongs to the methyl-accepting chemotaxis (MCP) protein family.</text>
</comment>
<accession>A0ABT5HTD9</accession>
<organism evidence="6 7">
    <name type="scientific">Asticcacaulis aquaticus</name>
    <dbReference type="NCBI Taxonomy" id="2984212"/>
    <lineage>
        <taxon>Bacteria</taxon>
        <taxon>Pseudomonadati</taxon>
        <taxon>Pseudomonadota</taxon>
        <taxon>Alphaproteobacteria</taxon>
        <taxon>Caulobacterales</taxon>
        <taxon>Caulobacteraceae</taxon>
        <taxon>Asticcacaulis</taxon>
    </lineage>
</organism>
<dbReference type="Gene3D" id="1.10.287.950">
    <property type="entry name" value="Methyl-accepting chemotaxis protein"/>
    <property type="match status" value="1"/>
</dbReference>
<dbReference type="PANTHER" id="PTHR32089">
    <property type="entry name" value="METHYL-ACCEPTING CHEMOTAXIS PROTEIN MCPB"/>
    <property type="match status" value="1"/>
</dbReference>
<dbReference type="RefSeq" id="WP_272747784.1">
    <property type="nucleotide sequence ID" value="NZ_JAQQKX010000005.1"/>
</dbReference>
<dbReference type="PROSITE" id="PS50111">
    <property type="entry name" value="CHEMOTAXIS_TRANSDUC_2"/>
    <property type="match status" value="1"/>
</dbReference>
<comment type="caution">
    <text evidence="6">The sequence shown here is derived from an EMBL/GenBank/DDBJ whole genome shotgun (WGS) entry which is preliminary data.</text>
</comment>
<evidence type="ECO:0000256" key="1">
    <source>
        <dbReference type="ARBA" id="ARBA00023224"/>
    </source>
</evidence>
<dbReference type="InterPro" id="IPR003660">
    <property type="entry name" value="HAMP_dom"/>
</dbReference>
<dbReference type="Proteomes" id="UP001214854">
    <property type="component" value="Unassembled WGS sequence"/>
</dbReference>
<dbReference type="Pfam" id="PF07238">
    <property type="entry name" value="PilZ"/>
    <property type="match status" value="1"/>
</dbReference>
<evidence type="ECO:0000259" key="5">
    <source>
        <dbReference type="PROSITE" id="PS50885"/>
    </source>
</evidence>
<keyword evidence="7" id="KW-1185">Reference proteome</keyword>
<gene>
    <name evidence="6" type="ORF">PQU92_08480</name>
</gene>
<name>A0ABT5HTD9_9CAUL</name>
<dbReference type="InterPro" id="IPR004089">
    <property type="entry name" value="MCPsignal_dom"/>
</dbReference>
<evidence type="ECO:0000256" key="2">
    <source>
        <dbReference type="ARBA" id="ARBA00029447"/>
    </source>
</evidence>